<evidence type="ECO:0000313" key="13">
    <source>
        <dbReference type="EMBL" id="KAA8493227.1"/>
    </source>
</evidence>
<dbReference type="OrthoDB" id="7789875at2759"/>
<dbReference type="CDD" id="cd00303">
    <property type="entry name" value="retropepsin_like"/>
    <property type="match status" value="1"/>
</dbReference>
<keyword evidence="8" id="KW-0239">DNA-directed DNA polymerase</keyword>
<sequence>MVTLDGSVEARALVDSGANACFVRRDVADALHAARAGEESASSDPGFSIQLADESKMHATGMLRAQVEVGEVPLFGIARTLLTAPFLVLEKLSYDVVLGKPWLEAVLPKPVAEGEEQDVESLALDGAQAALTHELMHTPRDPSCEACQTGKLRRTSSTRSGAQAVRRSAIEVDLIDSGAREEGWSRGGARYVMVCLDHRDRWLTVHALREKTAEATAAAFIRGLAGQSWPEVVKTDDGREFTGAFSKAVVEHGARHEVAVPRRPNTHAPVESMNRTLLGAVRASLVSSGLPARFWEDATLHFAFVWNRAHRPNGSPHEARHQVLYRQDKLLPFGCAVMYFDDEASKFAARARLGVLIRYHEESGIVVVDAEELASGRTREIVTRDFVPRRGEYPARRLGLRPLGERIWLEDEYEAGEGPAAELCGRCHKRRVTAVACPRCLGRKARRHRRDATCAIGACRCSPAEILSRERRVAARAERETERIYQSEKRERERAARALAAEGKRERKEQKRARRAAAVRRRPQPASLVEPALRLAVPRSTRSGRVVRQPGKLNLGVTVVVPRSEALGQSCFAKARTVECERLKRFGTWNPIPISFESARADPSATFVNAHFIYAMKHAECDVDKRIAKVRLVAAGNNLRDVGGALTHQDVPYAAPASLASLRVTVALAAARGHSVAKLDVTSAYLQVQLGGPPVFVRLPKELPESRDGVYRLEKALYGLERSGADFIAETSKKLQAQGWREVAQSLFVRDSTTLLAYVDDFLLTGEQESVRRAACDLQKLYEFDNEPVFLEEDAPLVFLGITLRLTADWVQLDHTEYARYASRNASTGPMRRKGPRTPDVEPAVEEFEESFEDDGRARKVIGALLWLSRTTRPDIARATARVARFVDNWTLGASRLLERLEEYVLCNPISVIRYPRQRVIDSSCLVIAFSDSDFAGDSAAKARSTSGAAFFLELGGARYLVDWSSGLQRAVSTSSAEAELVALASACKRVFAVLECLPEQEGTKVEVRSDSAAALGAVRRGWSAKLAHARRTQRVCVSWLHDLEEQQGFVFVWVPSGRNAADIFTKSFGPLEFLRKIGLLENERVFSNKLEEAASPASMGAL</sequence>
<evidence type="ECO:0000313" key="14">
    <source>
        <dbReference type="Proteomes" id="UP000324585"/>
    </source>
</evidence>
<protein>
    <submittedName>
        <fullName evidence="13">Copia protein</fullName>
    </submittedName>
</protein>
<dbReference type="InterPro" id="IPR012337">
    <property type="entry name" value="RNaseH-like_sf"/>
</dbReference>
<dbReference type="InterPro" id="IPR013103">
    <property type="entry name" value="RVT_2"/>
</dbReference>
<keyword evidence="10" id="KW-0511">Multifunctional enzyme</keyword>
<evidence type="ECO:0000256" key="5">
    <source>
        <dbReference type="ARBA" id="ARBA00022842"/>
    </source>
</evidence>
<feature type="region of interest" description="Disordered" evidence="11">
    <location>
        <begin position="495"/>
        <end position="523"/>
    </location>
</feature>
<dbReference type="GO" id="GO:0004519">
    <property type="term" value="F:endonuclease activity"/>
    <property type="evidence" value="ECO:0007669"/>
    <property type="project" value="UniProtKB-KW"/>
</dbReference>
<dbReference type="EMBL" id="VRMN01000007">
    <property type="protein sequence ID" value="KAA8493227.1"/>
    <property type="molecule type" value="Genomic_DNA"/>
</dbReference>
<keyword evidence="14" id="KW-1185">Reference proteome</keyword>
<keyword evidence="2" id="KW-0479">Metal-binding</keyword>
<evidence type="ECO:0000256" key="1">
    <source>
        <dbReference type="ARBA" id="ARBA00022722"/>
    </source>
</evidence>
<dbReference type="InterPro" id="IPR021109">
    <property type="entry name" value="Peptidase_aspartic_dom_sf"/>
</dbReference>
<dbReference type="SUPFAM" id="SSF53098">
    <property type="entry name" value="Ribonuclease H-like"/>
    <property type="match status" value="1"/>
</dbReference>
<evidence type="ECO:0000256" key="10">
    <source>
        <dbReference type="ARBA" id="ARBA00023268"/>
    </source>
</evidence>
<evidence type="ECO:0000256" key="7">
    <source>
        <dbReference type="ARBA" id="ARBA00022918"/>
    </source>
</evidence>
<keyword evidence="6" id="KW-0229">DNA integration</keyword>
<dbReference type="CDD" id="cd09272">
    <property type="entry name" value="RNase_HI_RT_Ty1"/>
    <property type="match status" value="1"/>
</dbReference>
<dbReference type="Pfam" id="PF07727">
    <property type="entry name" value="RVT_2"/>
    <property type="match status" value="1"/>
</dbReference>
<dbReference type="GO" id="GO:0046872">
    <property type="term" value="F:metal ion binding"/>
    <property type="evidence" value="ECO:0007669"/>
    <property type="project" value="UniProtKB-KW"/>
</dbReference>
<accession>A0A5J4YS09</accession>
<dbReference type="GO" id="GO:0006310">
    <property type="term" value="P:DNA recombination"/>
    <property type="evidence" value="ECO:0007669"/>
    <property type="project" value="UniProtKB-KW"/>
</dbReference>
<evidence type="ECO:0000259" key="12">
    <source>
        <dbReference type="PROSITE" id="PS50994"/>
    </source>
</evidence>
<dbReference type="InterPro" id="IPR043502">
    <property type="entry name" value="DNA/RNA_pol_sf"/>
</dbReference>
<dbReference type="PANTHER" id="PTHR42648">
    <property type="entry name" value="TRANSPOSASE, PUTATIVE-RELATED"/>
    <property type="match status" value="1"/>
</dbReference>
<dbReference type="GO" id="GO:0003676">
    <property type="term" value="F:nucleic acid binding"/>
    <property type="evidence" value="ECO:0007669"/>
    <property type="project" value="InterPro"/>
</dbReference>
<dbReference type="InterPro" id="IPR036397">
    <property type="entry name" value="RNaseH_sf"/>
</dbReference>
<dbReference type="PROSITE" id="PS50994">
    <property type="entry name" value="INTEGRASE"/>
    <property type="match status" value="1"/>
</dbReference>
<feature type="domain" description="Integrase catalytic" evidence="12">
    <location>
        <begin position="160"/>
        <end position="328"/>
    </location>
</feature>
<dbReference type="Gene3D" id="2.40.70.10">
    <property type="entry name" value="Acid Proteases"/>
    <property type="match status" value="1"/>
</dbReference>
<dbReference type="AlphaFoldDB" id="A0A5J4YS09"/>
<dbReference type="GO" id="GO:0003887">
    <property type="term" value="F:DNA-directed DNA polymerase activity"/>
    <property type="evidence" value="ECO:0007669"/>
    <property type="project" value="UniProtKB-KW"/>
</dbReference>
<keyword evidence="8" id="KW-0808">Transferase</keyword>
<keyword evidence="4" id="KW-0378">Hydrolase</keyword>
<feature type="compositionally biased region" description="Basic and acidic residues" evidence="11">
    <location>
        <begin position="495"/>
        <end position="509"/>
    </location>
</feature>
<evidence type="ECO:0000256" key="6">
    <source>
        <dbReference type="ARBA" id="ARBA00022908"/>
    </source>
</evidence>
<dbReference type="Gene3D" id="3.30.420.10">
    <property type="entry name" value="Ribonuclease H-like superfamily/Ribonuclease H"/>
    <property type="match status" value="2"/>
</dbReference>
<dbReference type="InterPro" id="IPR039537">
    <property type="entry name" value="Retrotran_Ty1/copia-like"/>
</dbReference>
<dbReference type="GO" id="GO:0003964">
    <property type="term" value="F:RNA-directed DNA polymerase activity"/>
    <property type="evidence" value="ECO:0007669"/>
    <property type="project" value="UniProtKB-KW"/>
</dbReference>
<keyword evidence="3" id="KW-0255">Endonuclease</keyword>
<keyword evidence="9" id="KW-0233">DNA recombination</keyword>
<dbReference type="PANTHER" id="PTHR42648:SF11">
    <property type="entry name" value="TRANSPOSON TY4-P GAG-POL POLYPROTEIN"/>
    <property type="match status" value="1"/>
</dbReference>
<name>A0A5J4YS09_PORPP</name>
<evidence type="ECO:0000256" key="2">
    <source>
        <dbReference type="ARBA" id="ARBA00022723"/>
    </source>
</evidence>
<reference evidence="14" key="1">
    <citation type="journal article" date="2019" name="Nat. Commun.">
        <title>Expansion of phycobilisome linker gene families in mesophilic red algae.</title>
        <authorList>
            <person name="Lee J."/>
            <person name="Kim D."/>
            <person name="Bhattacharya D."/>
            <person name="Yoon H.S."/>
        </authorList>
    </citation>
    <scope>NUCLEOTIDE SEQUENCE [LARGE SCALE GENOMIC DNA]</scope>
    <source>
        <strain evidence="14">CCMP 1328</strain>
    </source>
</reference>
<dbReference type="Proteomes" id="UP000324585">
    <property type="component" value="Unassembled WGS sequence"/>
</dbReference>
<dbReference type="SUPFAM" id="SSF56672">
    <property type="entry name" value="DNA/RNA polymerases"/>
    <property type="match status" value="1"/>
</dbReference>
<dbReference type="InterPro" id="IPR001584">
    <property type="entry name" value="Integrase_cat-core"/>
</dbReference>
<evidence type="ECO:0000256" key="4">
    <source>
        <dbReference type="ARBA" id="ARBA00022801"/>
    </source>
</evidence>
<proteinExistence type="predicted"/>
<keyword evidence="1" id="KW-0540">Nuclease</keyword>
<keyword evidence="8" id="KW-0548">Nucleotidyltransferase</keyword>
<gene>
    <name evidence="13" type="ORF">FVE85_8672</name>
</gene>
<organism evidence="13 14">
    <name type="scientific">Porphyridium purpureum</name>
    <name type="common">Red alga</name>
    <name type="synonym">Porphyridium cruentum</name>
    <dbReference type="NCBI Taxonomy" id="35688"/>
    <lineage>
        <taxon>Eukaryota</taxon>
        <taxon>Rhodophyta</taxon>
        <taxon>Bangiophyceae</taxon>
        <taxon>Porphyridiales</taxon>
        <taxon>Porphyridiaceae</taxon>
        <taxon>Porphyridium</taxon>
    </lineage>
</organism>
<evidence type="ECO:0000256" key="9">
    <source>
        <dbReference type="ARBA" id="ARBA00023172"/>
    </source>
</evidence>
<feature type="compositionally biased region" description="Basic residues" evidence="11">
    <location>
        <begin position="510"/>
        <end position="523"/>
    </location>
</feature>
<keyword evidence="7" id="KW-0695">RNA-directed DNA polymerase</keyword>
<comment type="caution">
    <text evidence="13">The sequence shown here is derived from an EMBL/GenBank/DDBJ whole genome shotgun (WGS) entry which is preliminary data.</text>
</comment>
<dbReference type="GO" id="GO:0015074">
    <property type="term" value="P:DNA integration"/>
    <property type="evidence" value="ECO:0007669"/>
    <property type="project" value="UniProtKB-KW"/>
</dbReference>
<evidence type="ECO:0000256" key="3">
    <source>
        <dbReference type="ARBA" id="ARBA00022759"/>
    </source>
</evidence>
<dbReference type="GO" id="GO:0016787">
    <property type="term" value="F:hydrolase activity"/>
    <property type="evidence" value="ECO:0007669"/>
    <property type="project" value="UniProtKB-KW"/>
</dbReference>
<keyword evidence="5" id="KW-0460">Magnesium</keyword>
<evidence type="ECO:0000256" key="11">
    <source>
        <dbReference type="SAM" id="MobiDB-lite"/>
    </source>
</evidence>
<evidence type="ECO:0000256" key="8">
    <source>
        <dbReference type="ARBA" id="ARBA00022932"/>
    </source>
</evidence>